<dbReference type="Pfam" id="PF00252">
    <property type="entry name" value="Ribosomal_L16"/>
    <property type="match status" value="1"/>
</dbReference>
<organism evidence="6 7">
    <name type="scientific">Lepraria finkii</name>
    <dbReference type="NCBI Taxonomy" id="1340010"/>
    <lineage>
        <taxon>Eukaryota</taxon>
        <taxon>Fungi</taxon>
        <taxon>Dikarya</taxon>
        <taxon>Ascomycota</taxon>
        <taxon>Pezizomycotina</taxon>
        <taxon>Lecanoromycetes</taxon>
        <taxon>OSLEUM clade</taxon>
        <taxon>Lecanoromycetidae</taxon>
        <taxon>Lecanorales</taxon>
        <taxon>Lecanorineae</taxon>
        <taxon>Stereocaulaceae</taxon>
        <taxon>Lepraria</taxon>
    </lineage>
</organism>
<reference evidence="6 7" key="1">
    <citation type="submission" date="2024-09" db="EMBL/GenBank/DDBJ databases">
        <title>Rethinking Asexuality: The Enigmatic Case of Functional Sexual Genes in Lepraria (Stereocaulaceae).</title>
        <authorList>
            <person name="Doellman M."/>
            <person name="Sun Y."/>
            <person name="Barcenas-Pena A."/>
            <person name="Lumbsch H.T."/>
            <person name="Grewe F."/>
        </authorList>
    </citation>
    <scope>NUCLEOTIDE SEQUENCE [LARGE SCALE GENOMIC DNA]</scope>
    <source>
        <strain evidence="6 7">Grewe 0041</strain>
    </source>
</reference>
<keyword evidence="2 4" id="KW-0689">Ribosomal protein</keyword>
<dbReference type="NCBIfam" id="TIGR01164">
    <property type="entry name" value="rplP_bact"/>
    <property type="match status" value="1"/>
</dbReference>
<dbReference type="InterPro" id="IPR047873">
    <property type="entry name" value="Ribosomal_uL16"/>
</dbReference>
<dbReference type="InterPro" id="IPR000114">
    <property type="entry name" value="Ribosomal_uL16_bact-type"/>
</dbReference>
<dbReference type="PRINTS" id="PR00060">
    <property type="entry name" value="RIBOSOMALL16"/>
</dbReference>
<name>A0ABR4BC80_9LECA</name>
<dbReference type="Gene3D" id="3.90.1170.10">
    <property type="entry name" value="Ribosomal protein L10e/L16"/>
    <property type="match status" value="1"/>
</dbReference>
<evidence type="ECO:0000256" key="2">
    <source>
        <dbReference type="ARBA" id="ARBA00022980"/>
    </source>
</evidence>
<feature type="compositionally biased region" description="Low complexity" evidence="5">
    <location>
        <begin position="240"/>
        <end position="250"/>
    </location>
</feature>
<feature type="region of interest" description="Disordered" evidence="5">
    <location>
        <begin position="225"/>
        <end position="250"/>
    </location>
</feature>
<dbReference type="SUPFAM" id="SSF54686">
    <property type="entry name" value="Ribosomal protein L16p/L10e"/>
    <property type="match status" value="1"/>
</dbReference>
<dbReference type="CDD" id="cd01433">
    <property type="entry name" value="Ribosomal_L16_L10e"/>
    <property type="match status" value="1"/>
</dbReference>
<sequence>MKARVLSSLGRYLIPTGYRCQASVRPSVRLSVRLPSPSLTLFSLRTFTTTSQSLNWLAPKRGHTAKNRKGRCRVPTGGSTRGTTVVWGDYGLRMRDHDRRISSSQLATGAEAIKKRLRGERYRLYTRVAANIGVYTSGNEVRMGKGKGSFDYWAARVAVSQIVFEIKGELHEQVVRDAMRLAGNKLPGSYEFVKKGDPPVMGLTKVETGVTLDDMKRPRVKLPADVEAGRIPSTTPGELPAAIPTAAATP</sequence>
<dbReference type="PANTHER" id="PTHR12220:SF13">
    <property type="entry name" value="LARGE RIBOSOMAL SUBUNIT PROTEIN UL16M"/>
    <property type="match status" value="1"/>
</dbReference>
<dbReference type="InterPro" id="IPR036920">
    <property type="entry name" value="Ribosomal_uL16_sf"/>
</dbReference>
<gene>
    <name evidence="6" type="ORF">ABVK25_004274</name>
</gene>
<proteinExistence type="inferred from homology"/>
<keyword evidence="3 4" id="KW-0687">Ribonucleoprotein</keyword>
<evidence type="ECO:0000256" key="3">
    <source>
        <dbReference type="ARBA" id="ARBA00023274"/>
    </source>
</evidence>
<evidence type="ECO:0000256" key="5">
    <source>
        <dbReference type="SAM" id="MobiDB-lite"/>
    </source>
</evidence>
<dbReference type="PANTHER" id="PTHR12220">
    <property type="entry name" value="50S/60S RIBOSOMAL PROTEIN L16"/>
    <property type="match status" value="1"/>
</dbReference>
<dbReference type="InterPro" id="IPR016180">
    <property type="entry name" value="Ribosomal_uL16_dom"/>
</dbReference>
<accession>A0ABR4BC80</accession>
<evidence type="ECO:0000313" key="6">
    <source>
        <dbReference type="EMBL" id="KAL2055466.1"/>
    </source>
</evidence>
<evidence type="ECO:0000256" key="1">
    <source>
        <dbReference type="ARBA" id="ARBA00008931"/>
    </source>
</evidence>
<dbReference type="InterPro" id="IPR020798">
    <property type="entry name" value="Ribosomal_uL16_CS"/>
</dbReference>
<dbReference type="EMBL" id="JBHFEH010000011">
    <property type="protein sequence ID" value="KAL2055466.1"/>
    <property type="molecule type" value="Genomic_DNA"/>
</dbReference>
<dbReference type="PROSITE" id="PS00701">
    <property type="entry name" value="RIBOSOMAL_L16_2"/>
    <property type="match status" value="1"/>
</dbReference>
<protein>
    <recommendedName>
        <fullName evidence="8">Mitochondrial ribosomal protein L16</fullName>
    </recommendedName>
</protein>
<evidence type="ECO:0008006" key="8">
    <source>
        <dbReference type="Google" id="ProtNLM"/>
    </source>
</evidence>
<keyword evidence="7" id="KW-1185">Reference proteome</keyword>
<comment type="caution">
    <text evidence="6">The sequence shown here is derived from an EMBL/GenBank/DDBJ whole genome shotgun (WGS) entry which is preliminary data.</text>
</comment>
<comment type="similarity">
    <text evidence="1 4">Belongs to the universal ribosomal protein uL16 family.</text>
</comment>
<evidence type="ECO:0000313" key="7">
    <source>
        <dbReference type="Proteomes" id="UP001590951"/>
    </source>
</evidence>
<dbReference type="Proteomes" id="UP001590951">
    <property type="component" value="Unassembled WGS sequence"/>
</dbReference>
<evidence type="ECO:0000256" key="4">
    <source>
        <dbReference type="RuleBase" id="RU004413"/>
    </source>
</evidence>